<feature type="domain" description="WW" evidence="8">
    <location>
        <begin position="242"/>
        <end position="270"/>
    </location>
</feature>
<dbReference type="OrthoDB" id="187617at2759"/>
<feature type="compositionally biased region" description="Basic and acidic residues" evidence="7">
    <location>
        <begin position="165"/>
        <end position="194"/>
    </location>
</feature>
<feature type="compositionally biased region" description="Basic residues" evidence="7">
    <location>
        <begin position="195"/>
        <end position="205"/>
    </location>
</feature>
<feature type="compositionally biased region" description="Low complexity" evidence="7">
    <location>
        <begin position="377"/>
        <end position="386"/>
    </location>
</feature>
<feature type="region of interest" description="Disordered" evidence="7">
    <location>
        <begin position="132"/>
        <end position="211"/>
    </location>
</feature>
<feature type="compositionally biased region" description="Basic and acidic residues" evidence="7">
    <location>
        <begin position="298"/>
        <end position="312"/>
    </location>
</feature>
<evidence type="ECO:0000313" key="11">
    <source>
        <dbReference type="Proteomes" id="UP001152320"/>
    </source>
</evidence>
<accession>A0A9Q0YLY6</accession>
<proteinExistence type="predicted"/>
<feature type="compositionally biased region" description="Pro residues" evidence="7">
    <location>
        <begin position="55"/>
        <end position="65"/>
    </location>
</feature>
<dbReference type="Pfam" id="PF00397">
    <property type="entry name" value="WW"/>
    <property type="match status" value="2"/>
</dbReference>
<feature type="coiled-coil region" evidence="6">
    <location>
        <begin position="490"/>
        <end position="517"/>
    </location>
</feature>
<dbReference type="CDD" id="cd00201">
    <property type="entry name" value="WW"/>
    <property type="match status" value="2"/>
</dbReference>
<evidence type="ECO:0000256" key="7">
    <source>
        <dbReference type="SAM" id="MobiDB-lite"/>
    </source>
</evidence>
<feature type="compositionally biased region" description="Acidic residues" evidence="7">
    <location>
        <begin position="284"/>
        <end position="297"/>
    </location>
</feature>
<feature type="compositionally biased region" description="Pro residues" evidence="7">
    <location>
        <begin position="10"/>
        <end position="19"/>
    </location>
</feature>
<evidence type="ECO:0000256" key="3">
    <source>
        <dbReference type="ARBA" id="ARBA00022737"/>
    </source>
</evidence>
<dbReference type="GO" id="GO:0005685">
    <property type="term" value="C:U1 snRNP"/>
    <property type="evidence" value="ECO:0007669"/>
    <property type="project" value="TreeGrafter"/>
</dbReference>
<evidence type="ECO:0000256" key="6">
    <source>
        <dbReference type="SAM" id="Coils"/>
    </source>
</evidence>
<name>A0A9Q0YLY6_HOLLE</name>
<organism evidence="10 11">
    <name type="scientific">Holothuria leucospilota</name>
    <name type="common">Black long sea cucumber</name>
    <name type="synonym">Mertensiothuria leucospilota</name>
    <dbReference type="NCBI Taxonomy" id="206669"/>
    <lineage>
        <taxon>Eukaryota</taxon>
        <taxon>Metazoa</taxon>
        <taxon>Echinodermata</taxon>
        <taxon>Eleutherozoa</taxon>
        <taxon>Echinozoa</taxon>
        <taxon>Holothuroidea</taxon>
        <taxon>Aspidochirotacea</taxon>
        <taxon>Aspidochirotida</taxon>
        <taxon>Holothuriidae</taxon>
        <taxon>Holothuria</taxon>
    </lineage>
</organism>
<keyword evidence="6" id="KW-0175">Coiled coil</keyword>
<dbReference type="Pfam" id="PF25432">
    <property type="entry name" value="FF_PRPF40A"/>
    <property type="match status" value="1"/>
</dbReference>
<evidence type="ECO:0000256" key="2">
    <source>
        <dbReference type="ARBA" id="ARBA00022664"/>
    </source>
</evidence>
<dbReference type="InterPro" id="IPR001202">
    <property type="entry name" value="WW_dom"/>
</dbReference>
<feature type="region of interest" description="Disordered" evidence="7">
    <location>
        <begin position="851"/>
        <end position="992"/>
    </location>
</feature>
<comment type="caution">
    <text evidence="10">The sequence shown here is derived from an EMBL/GenBank/DDBJ whole genome shotgun (WGS) entry which is preliminary data.</text>
</comment>
<evidence type="ECO:0000256" key="5">
    <source>
        <dbReference type="ARBA" id="ARBA00023242"/>
    </source>
</evidence>
<feature type="compositionally biased region" description="Polar residues" evidence="7">
    <location>
        <begin position="361"/>
        <end position="373"/>
    </location>
</feature>
<dbReference type="InterPro" id="IPR039726">
    <property type="entry name" value="Prp40-like"/>
</dbReference>
<dbReference type="Proteomes" id="UP001152320">
    <property type="component" value="Chromosome 18"/>
</dbReference>
<dbReference type="SUPFAM" id="SSF51045">
    <property type="entry name" value="WW domain"/>
    <property type="match status" value="2"/>
</dbReference>
<dbReference type="GO" id="GO:0003723">
    <property type="term" value="F:RNA binding"/>
    <property type="evidence" value="ECO:0007669"/>
    <property type="project" value="TreeGrafter"/>
</dbReference>
<feature type="compositionally biased region" description="Low complexity" evidence="7">
    <location>
        <begin position="28"/>
        <end position="39"/>
    </location>
</feature>
<keyword evidence="4" id="KW-0508">mRNA splicing</keyword>
<dbReference type="EMBL" id="JAIZAY010000018">
    <property type="protein sequence ID" value="KAJ8024892.1"/>
    <property type="molecule type" value="Genomic_DNA"/>
</dbReference>
<feature type="coiled-coil region" evidence="6">
    <location>
        <begin position="762"/>
        <end position="790"/>
    </location>
</feature>
<dbReference type="SMART" id="SM00441">
    <property type="entry name" value="FF"/>
    <property type="match status" value="4"/>
</dbReference>
<feature type="coiled-coil region" evidence="6">
    <location>
        <begin position="622"/>
        <end position="649"/>
    </location>
</feature>
<feature type="domain" description="FF" evidence="9">
    <location>
        <begin position="649"/>
        <end position="711"/>
    </location>
</feature>
<dbReference type="PROSITE" id="PS50020">
    <property type="entry name" value="WW_DOMAIN_2"/>
    <property type="match status" value="2"/>
</dbReference>
<dbReference type="AlphaFoldDB" id="A0A9Q0YLY6"/>
<feature type="region of interest" description="Disordered" evidence="7">
    <location>
        <begin position="248"/>
        <end position="432"/>
    </location>
</feature>
<dbReference type="PROSITE" id="PS51676">
    <property type="entry name" value="FF"/>
    <property type="match status" value="4"/>
</dbReference>
<reference evidence="10" key="1">
    <citation type="submission" date="2021-10" db="EMBL/GenBank/DDBJ databases">
        <title>Tropical sea cucumber genome reveals ecological adaptation and Cuvierian tubules defense mechanism.</title>
        <authorList>
            <person name="Chen T."/>
        </authorList>
    </citation>
    <scope>NUCLEOTIDE SEQUENCE</scope>
    <source>
        <strain evidence="10">Nanhai2018</strain>
        <tissue evidence="10">Muscle</tissue>
    </source>
</reference>
<dbReference type="InterPro" id="IPR036517">
    <property type="entry name" value="FF_domain_sf"/>
</dbReference>
<sequence length="1004" mass="113614">MMNNQQGPVGPRPQGPPNMNPGGYGQQPNHMMMPPFGHGMPPPFPMGMHNNQNQGPPPNQRPPMGPNDNTGQGGMNMPPPNFPQPPMGMPLPPPPMPGMGMPPPFGPPGMGGPPMGMPPNMPPGMFPPMGMPPMAPGPLPPPLAGAPPTVTGEAPVEKPQQIPETDAKNAKKMDAGGDKNQKEEQKDTSSTKPEKKAKKTPWTRHKAPDGRMYYYNSVTKQSTWEKPESLKSKAELLLSKCPWKEYKSDNGKVYYHNSQTKESKWTMPDELKKLKDMIANKEYEDSDEESEGEEDESKTETEKTAEDSKVTEAAKTSDTVAEGAADSEKAAVESNATGSEVSTKQEVAAAAAAQITAIMQGKQTEQPTETQNDAATEEAPGAVAATQGETPADSPAANTPADEGQRSDDDDDDEVHSVHDESREPTPEPKILTWNNKEEAKEAFKQLLREKEISTTSTWEQAFKIIVNDVRYTALPKLSEKKQVFNNWKTSRAKELKDEMRIKAKKAKEDLSKFLENHPKMNAHVRYRKADLMFEDNDTWNAVPEPDRRDVFDDCIFFLAKREKEESKHLRKRNIEAMHNILNSMPNVSFKTTWSECQRQLAENPTFTDDEELLSMDKEDALICFEDHIRELEKQEEEERERKRILQKRHNRKCREAFIVLLDELHERGQLNSMSQWMQLFPIINSDPRFHNMLGNPGSTPLDLFKFYVEDLKARFHDEKKIIKEILKDKGMVVELDTLYDDFATTISEDKRAGTLDAGNIKMAFNHLLEKAEARKKEREKEQARQLRRLESAFKSMLKNAAPPIDVNSKWEDVKDQFVNDTIFISITPDSERIRLFNEYIQSLEEACAHHHAKATSKKNKKAKKHRRRSKSRSRTPPSESEDDKDHTSHKRSKKKKRSRTPSLESSEDEAEHSKSKSSKRHKKKAKRKRKQTPSSSSASEAEKEKDRESGELSERQLQKPATPAHSSPPKKEKTAWDTSDSDLSEGELREKKKILLEQLKDSD</sequence>
<feature type="compositionally biased region" description="Basic residues" evidence="7">
    <location>
        <begin position="916"/>
        <end position="932"/>
    </location>
</feature>
<dbReference type="SUPFAM" id="SSF81698">
    <property type="entry name" value="FF domain"/>
    <property type="match status" value="5"/>
</dbReference>
<keyword evidence="11" id="KW-1185">Reference proteome</keyword>
<evidence type="ECO:0000313" key="10">
    <source>
        <dbReference type="EMBL" id="KAJ8024892.1"/>
    </source>
</evidence>
<dbReference type="PANTHER" id="PTHR11864">
    <property type="entry name" value="PRE-MRNA-PROCESSING PROTEIN PRP40"/>
    <property type="match status" value="1"/>
</dbReference>
<dbReference type="FunFam" id="1.10.10.440:FF:000002">
    <property type="entry name" value="pre-mRNA-processing factor 40 homolog A isoform X1"/>
    <property type="match status" value="1"/>
</dbReference>
<feature type="compositionally biased region" description="Basic residues" evidence="7">
    <location>
        <begin position="851"/>
        <end position="874"/>
    </location>
</feature>
<feature type="domain" description="FF" evidence="9">
    <location>
        <begin position="786"/>
        <end position="843"/>
    </location>
</feature>
<feature type="domain" description="WW" evidence="8">
    <location>
        <begin position="196"/>
        <end position="229"/>
    </location>
</feature>
<evidence type="ECO:0000259" key="8">
    <source>
        <dbReference type="PROSITE" id="PS50020"/>
    </source>
</evidence>
<dbReference type="FunFam" id="1.10.10.440:FF:000013">
    <property type="entry name" value="pre-mRNA-processing protein 40A isoform X1"/>
    <property type="match status" value="1"/>
</dbReference>
<feature type="compositionally biased region" description="Basic and acidic residues" evidence="7">
    <location>
        <begin position="259"/>
        <end position="283"/>
    </location>
</feature>
<feature type="compositionally biased region" description="Pro residues" evidence="7">
    <location>
        <begin position="132"/>
        <end position="145"/>
    </location>
</feature>
<dbReference type="Pfam" id="PF01846">
    <property type="entry name" value="FF"/>
    <property type="match status" value="3"/>
</dbReference>
<keyword evidence="5" id="KW-0539">Nucleus</keyword>
<feature type="compositionally biased region" description="Basic residues" evidence="7">
    <location>
        <begin position="888"/>
        <end position="900"/>
    </location>
</feature>
<dbReference type="FunFam" id="1.10.10.440:FF:000003">
    <property type="entry name" value="Pre-mRNA processing factor 40 homolog A"/>
    <property type="match status" value="1"/>
</dbReference>
<feature type="compositionally biased region" description="Pro residues" evidence="7">
    <location>
        <begin position="77"/>
        <end position="91"/>
    </location>
</feature>
<dbReference type="GO" id="GO:0045292">
    <property type="term" value="P:mRNA cis splicing, via spliceosome"/>
    <property type="evidence" value="ECO:0007669"/>
    <property type="project" value="InterPro"/>
</dbReference>
<feature type="domain" description="FF" evidence="9">
    <location>
        <begin position="437"/>
        <end position="491"/>
    </location>
</feature>
<dbReference type="InterPro" id="IPR036020">
    <property type="entry name" value="WW_dom_sf"/>
</dbReference>
<keyword evidence="2" id="KW-0507">mRNA processing</keyword>
<evidence type="ECO:0000259" key="9">
    <source>
        <dbReference type="PROSITE" id="PS51676"/>
    </source>
</evidence>
<dbReference type="InterPro" id="IPR002713">
    <property type="entry name" value="FF_domain"/>
</dbReference>
<protein>
    <submittedName>
        <fullName evidence="10">Pre-mRNA-processing factor 40-like A</fullName>
    </submittedName>
</protein>
<feature type="compositionally biased region" description="Polar residues" evidence="7">
    <location>
        <begin position="334"/>
        <end position="345"/>
    </location>
</feature>
<dbReference type="FunFam" id="1.10.10.440:FF:000016">
    <property type="entry name" value="pre-mRNA-processing factor 40 homolog B isoform X1"/>
    <property type="match status" value="1"/>
</dbReference>
<dbReference type="PANTHER" id="PTHR11864:SF0">
    <property type="entry name" value="PRP40 PRE-MRNA PROCESSING FACTOR 40 HOMOLOG A (YEAST)"/>
    <property type="match status" value="1"/>
</dbReference>
<feature type="region of interest" description="Disordered" evidence="7">
    <location>
        <begin position="1"/>
        <end position="91"/>
    </location>
</feature>
<dbReference type="GO" id="GO:0071004">
    <property type="term" value="C:U2-type prespliceosome"/>
    <property type="evidence" value="ECO:0007669"/>
    <property type="project" value="TreeGrafter"/>
</dbReference>
<evidence type="ECO:0000256" key="1">
    <source>
        <dbReference type="ARBA" id="ARBA00004123"/>
    </source>
</evidence>
<feature type="domain" description="FF" evidence="9">
    <location>
        <begin position="501"/>
        <end position="558"/>
    </location>
</feature>
<dbReference type="SMART" id="SM00456">
    <property type="entry name" value="WW"/>
    <property type="match status" value="2"/>
</dbReference>
<evidence type="ECO:0000256" key="4">
    <source>
        <dbReference type="ARBA" id="ARBA00023187"/>
    </source>
</evidence>
<feature type="compositionally biased region" description="Basic and acidic residues" evidence="7">
    <location>
        <begin position="941"/>
        <end position="958"/>
    </location>
</feature>
<keyword evidence="3" id="KW-0677">Repeat</keyword>
<feature type="compositionally biased region" description="Basic and acidic residues" evidence="7">
    <location>
        <begin position="415"/>
        <end position="427"/>
    </location>
</feature>
<dbReference type="Gene3D" id="2.20.70.10">
    <property type="match status" value="2"/>
</dbReference>
<gene>
    <name evidence="10" type="ORF">HOLleu_34937</name>
</gene>
<dbReference type="Gene3D" id="1.10.10.440">
    <property type="entry name" value="FF domain"/>
    <property type="match status" value="5"/>
</dbReference>
<comment type="subcellular location">
    <subcellularLocation>
        <location evidence="1">Nucleus</location>
    </subcellularLocation>
</comment>
<dbReference type="PROSITE" id="PS01159">
    <property type="entry name" value="WW_DOMAIN_1"/>
    <property type="match status" value="1"/>
</dbReference>